<feature type="transmembrane region" description="Helical" evidence="2">
    <location>
        <begin position="26"/>
        <end position="47"/>
    </location>
</feature>
<dbReference type="AlphaFoldDB" id="A0A4R2R4G3"/>
<evidence type="ECO:0000313" key="4">
    <source>
        <dbReference type="Proteomes" id="UP000294911"/>
    </source>
</evidence>
<feature type="transmembrane region" description="Helical" evidence="2">
    <location>
        <begin position="119"/>
        <end position="139"/>
    </location>
</feature>
<sequence length="410" mass="42128">MPVTSSGEPEGATDPSNPAPVRHRPLLGGTLLAIGVVLTALNLRAAVTSVSSMLGDIRDSLGASATWVSLLSSVPTLCFAAAGFLVPWFGRRFGMARAIGFGLALIAAGQLLRVLDGPVVVLAGTLVACGGIAIGNVLIPVVVKESFAARVGLMTGVYTAALQASGSLGSSLTPQLDAFVGSWRFALASWVLLALLALGVWALGARHGAAVVTEASEPAPVSRSLLRSPLAWIVTAFFALQSLAAYVLLGWMPQVWVTSGVDRGTAGLLLGLVSIIAVPVSLVAPALAARRPSQSGWIAGLTLVFLAGMTGMMLAPASLPVLWAILLGIGSSVFAMLLAVLPLRTRNSADTARLSAMAQGIGYLSASAGPFLFGMLHEATGDWTASFVLVLVVLTVQLVVGWFAGRPRYV</sequence>
<dbReference type="PANTHER" id="PTHR23523:SF2">
    <property type="entry name" value="2-NITROIMIDAZOLE TRANSPORTER"/>
    <property type="match status" value="1"/>
</dbReference>
<dbReference type="Proteomes" id="UP000294911">
    <property type="component" value="Unassembled WGS sequence"/>
</dbReference>
<keyword evidence="2" id="KW-0812">Transmembrane</keyword>
<dbReference type="OrthoDB" id="5317164at2"/>
<feature type="transmembrane region" description="Helical" evidence="2">
    <location>
        <begin position="185"/>
        <end position="204"/>
    </location>
</feature>
<reference evidence="3 4" key="1">
    <citation type="submission" date="2019-03" db="EMBL/GenBank/DDBJ databases">
        <title>Genomic Encyclopedia of Type Strains, Phase IV (KMG-IV): sequencing the most valuable type-strain genomes for metagenomic binning, comparative biology and taxonomic classification.</title>
        <authorList>
            <person name="Goeker M."/>
        </authorList>
    </citation>
    <scope>NUCLEOTIDE SEQUENCE [LARGE SCALE GENOMIC DNA]</scope>
    <source>
        <strain evidence="3 4">DSM 45765</strain>
    </source>
</reference>
<feature type="transmembrane region" description="Helical" evidence="2">
    <location>
        <begin position="296"/>
        <end position="315"/>
    </location>
</feature>
<dbReference type="InterPro" id="IPR036259">
    <property type="entry name" value="MFS_trans_sf"/>
</dbReference>
<protein>
    <submittedName>
        <fullName evidence="3">CP family cyanate transporter-like MFS transporter</fullName>
    </submittedName>
</protein>
<evidence type="ECO:0000256" key="1">
    <source>
        <dbReference type="SAM" id="MobiDB-lite"/>
    </source>
</evidence>
<feature type="transmembrane region" description="Helical" evidence="2">
    <location>
        <begin position="383"/>
        <end position="404"/>
    </location>
</feature>
<keyword evidence="2" id="KW-1133">Transmembrane helix</keyword>
<proteinExistence type="predicted"/>
<dbReference type="PANTHER" id="PTHR23523">
    <property type="match status" value="1"/>
</dbReference>
<dbReference type="GO" id="GO:0022857">
    <property type="term" value="F:transmembrane transporter activity"/>
    <property type="evidence" value="ECO:0007669"/>
    <property type="project" value="InterPro"/>
</dbReference>
<dbReference type="SUPFAM" id="SSF103473">
    <property type="entry name" value="MFS general substrate transporter"/>
    <property type="match status" value="1"/>
</dbReference>
<feature type="transmembrane region" description="Helical" evidence="2">
    <location>
        <begin position="321"/>
        <end position="343"/>
    </location>
</feature>
<dbReference type="EMBL" id="SLXQ01000001">
    <property type="protein sequence ID" value="TCP56588.1"/>
    <property type="molecule type" value="Genomic_DNA"/>
</dbReference>
<dbReference type="Pfam" id="PF07690">
    <property type="entry name" value="MFS_1"/>
    <property type="match status" value="1"/>
</dbReference>
<keyword evidence="2" id="KW-0472">Membrane</keyword>
<feature type="transmembrane region" description="Helical" evidence="2">
    <location>
        <begin position="268"/>
        <end position="289"/>
    </location>
</feature>
<dbReference type="InterPro" id="IPR052524">
    <property type="entry name" value="MFS_Cyanate_Porter"/>
</dbReference>
<gene>
    <name evidence="3" type="ORF">EV191_101531</name>
</gene>
<evidence type="ECO:0000313" key="3">
    <source>
        <dbReference type="EMBL" id="TCP56588.1"/>
    </source>
</evidence>
<feature type="transmembrane region" description="Helical" evidence="2">
    <location>
        <begin position="225"/>
        <end position="248"/>
    </location>
</feature>
<feature type="transmembrane region" description="Helical" evidence="2">
    <location>
        <begin position="67"/>
        <end position="89"/>
    </location>
</feature>
<feature type="region of interest" description="Disordered" evidence="1">
    <location>
        <begin position="1"/>
        <end position="20"/>
    </location>
</feature>
<organism evidence="3 4">
    <name type="scientific">Tamaricihabitans halophyticus</name>
    <dbReference type="NCBI Taxonomy" id="1262583"/>
    <lineage>
        <taxon>Bacteria</taxon>
        <taxon>Bacillati</taxon>
        <taxon>Actinomycetota</taxon>
        <taxon>Actinomycetes</taxon>
        <taxon>Pseudonocardiales</taxon>
        <taxon>Pseudonocardiaceae</taxon>
        <taxon>Tamaricihabitans</taxon>
    </lineage>
</organism>
<dbReference type="InterPro" id="IPR011701">
    <property type="entry name" value="MFS"/>
</dbReference>
<name>A0A4R2R4G3_9PSEU</name>
<feature type="transmembrane region" description="Helical" evidence="2">
    <location>
        <begin position="355"/>
        <end position="377"/>
    </location>
</feature>
<dbReference type="CDD" id="cd17339">
    <property type="entry name" value="MFS_NIMT_CynX_like"/>
    <property type="match status" value="1"/>
</dbReference>
<evidence type="ECO:0000256" key="2">
    <source>
        <dbReference type="SAM" id="Phobius"/>
    </source>
</evidence>
<accession>A0A4R2R4G3</accession>
<feature type="transmembrane region" description="Helical" evidence="2">
    <location>
        <begin position="96"/>
        <end position="113"/>
    </location>
</feature>
<comment type="caution">
    <text evidence="3">The sequence shown here is derived from an EMBL/GenBank/DDBJ whole genome shotgun (WGS) entry which is preliminary data.</text>
</comment>
<dbReference type="Gene3D" id="1.20.1250.20">
    <property type="entry name" value="MFS general substrate transporter like domains"/>
    <property type="match status" value="1"/>
</dbReference>
<keyword evidence="4" id="KW-1185">Reference proteome</keyword>